<name>A0A7W4FE33_GLUDI</name>
<evidence type="ECO:0000313" key="1">
    <source>
        <dbReference type="EMBL" id="MBB2155967.1"/>
    </source>
</evidence>
<dbReference type="Gene3D" id="3.30.70.100">
    <property type="match status" value="1"/>
</dbReference>
<dbReference type="SUPFAM" id="SSF54909">
    <property type="entry name" value="Dimeric alpha+beta barrel"/>
    <property type="match status" value="1"/>
</dbReference>
<comment type="caution">
    <text evidence="1">The sequence shown here is derived from an EMBL/GenBank/DDBJ whole genome shotgun (WGS) entry which is preliminary data.</text>
</comment>
<dbReference type="InterPro" id="IPR013097">
    <property type="entry name" value="Dabb"/>
</dbReference>
<dbReference type="InterPro" id="IPR011008">
    <property type="entry name" value="Dimeric_a/b-barrel"/>
</dbReference>
<organism evidence="1 2">
    <name type="scientific">Gluconacetobacter diazotrophicus</name>
    <name type="common">Acetobacter diazotrophicus</name>
    <dbReference type="NCBI Taxonomy" id="33996"/>
    <lineage>
        <taxon>Bacteria</taxon>
        <taxon>Pseudomonadati</taxon>
        <taxon>Pseudomonadota</taxon>
        <taxon>Alphaproteobacteria</taxon>
        <taxon>Acetobacterales</taxon>
        <taxon>Acetobacteraceae</taxon>
        <taxon>Gluconacetobacter</taxon>
    </lineage>
</organism>
<sequence length="220" mass="23423">MTRPPASKGLLQKDYHMFDRTKAAAAGLLAASLLAGLPARAQPYSLPIATSPAAPPLPDAAATAVQQVMAQVGVAAFTAPDFRPGLVRHMVLFRFQKAVTPFQKAEIARRFLELAVDSRRPDGRPLVLSIESGIQDSGEGQDEGYEMGFLVSFASEGDRNYYVGRPVVTAPGFFDPAHDAFKAFASPYLAGAMVFDYRVAAMAQPPSAAKPAKGGAARRK</sequence>
<dbReference type="PROSITE" id="PS51502">
    <property type="entry name" value="S_R_A_B_BARREL"/>
    <property type="match status" value="1"/>
</dbReference>
<reference evidence="1 2" key="1">
    <citation type="submission" date="2020-04" db="EMBL/GenBank/DDBJ databases">
        <title>Description of novel Gluconacetobacter.</title>
        <authorList>
            <person name="Sombolestani A."/>
        </authorList>
    </citation>
    <scope>NUCLEOTIDE SEQUENCE [LARGE SCALE GENOMIC DNA]</scope>
    <source>
        <strain evidence="1 2">LMG 7603</strain>
    </source>
</reference>
<gene>
    <name evidence="1" type="ORF">HLH33_06540</name>
</gene>
<dbReference type="OMA" id="DRNYYVG"/>
<accession>A0A7W4FE33</accession>
<dbReference type="Pfam" id="PF07876">
    <property type="entry name" value="Dabb"/>
    <property type="match status" value="1"/>
</dbReference>
<dbReference type="Proteomes" id="UP000550787">
    <property type="component" value="Unassembled WGS sequence"/>
</dbReference>
<dbReference type="SMART" id="SM00886">
    <property type="entry name" value="Dabb"/>
    <property type="match status" value="1"/>
</dbReference>
<dbReference type="EMBL" id="JABEQG010000008">
    <property type="protein sequence ID" value="MBB2155967.1"/>
    <property type="molecule type" value="Genomic_DNA"/>
</dbReference>
<proteinExistence type="predicted"/>
<evidence type="ECO:0000313" key="2">
    <source>
        <dbReference type="Proteomes" id="UP000550787"/>
    </source>
</evidence>
<dbReference type="AlphaFoldDB" id="A0A7W4FE33"/>
<protein>
    <submittedName>
        <fullName evidence="1">Dabb family protein</fullName>
    </submittedName>
</protein>